<accession>A0A6A3TJ67</accession>
<dbReference type="AlphaFoldDB" id="A0A6A3TJ67"/>
<dbReference type="Proteomes" id="UP000437068">
    <property type="component" value="Unassembled WGS sequence"/>
</dbReference>
<evidence type="ECO:0000313" key="3">
    <source>
        <dbReference type="EMBL" id="KAE9301665.1"/>
    </source>
</evidence>
<organism evidence="2 5">
    <name type="scientific">Phytophthora fragariae</name>
    <dbReference type="NCBI Taxonomy" id="53985"/>
    <lineage>
        <taxon>Eukaryota</taxon>
        <taxon>Sar</taxon>
        <taxon>Stramenopiles</taxon>
        <taxon>Oomycota</taxon>
        <taxon>Peronosporomycetes</taxon>
        <taxon>Peronosporales</taxon>
        <taxon>Peronosporaceae</taxon>
        <taxon>Phytophthora</taxon>
    </lineage>
</organism>
<reference evidence="4 5" key="1">
    <citation type="submission" date="2018-08" db="EMBL/GenBank/DDBJ databases">
        <title>Genomic investigation of the strawberry pathogen Phytophthora fragariae indicates pathogenicity is determined by transcriptional variation in three key races.</title>
        <authorList>
            <person name="Adams T.M."/>
            <person name="Armitage A.D."/>
            <person name="Sobczyk M.K."/>
            <person name="Bates H.J."/>
            <person name="Dunwell J.M."/>
            <person name="Nellist C.F."/>
            <person name="Harrison R.J."/>
        </authorList>
    </citation>
    <scope>NUCLEOTIDE SEQUENCE [LARGE SCALE GENOMIC DNA]</scope>
    <source>
        <strain evidence="3 4">A4</strain>
        <strain evidence="2 5">NOV-5</strain>
        <strain evidence="1 6">SCRP245</strain>
    </source>
</reference>
<protein>
    <submittedName>
        <fullName evidence="2">Uncharacterized protein</fullName>
    </submittedName>
</protein>
<proteinExistence type="predicted"/>
<sequence>MNISKTEITELRRNTCPGGRNRLTRAADEQWRLTRKLGSLLGDTEDLARRKALATAVLRRLRTVWLRSYFTTDKTKVRL</sequence>
<name>A0A6A3TJ67_9STRA</name>
<dbReference type="EMBL" id="QXGA01000860">
    <property type="protein sequence ID" value="KAE9138171.1"/>
    <property type="molecule type" value="Genomic_DNA"/>
</dbReference>
<evidence type="ECO:0000313" key="4">
    <source>
        <dbReference type="Proteomes" id="UP000437068"/>
    </source>
</evidence>
<evidence type="ECO:0000313" key="6">
    <source>
        <dbReference type="Proteomes" id="UP000460718"/>
    </source>
</evidence>
<dbReference type="EMBL" id="QXFW01000873">
    <property type="protein sequence ID" value="KAE9001157.1"/>
    <property type="molecule type" value="Genomic_DNA"/>
</dbReference>
<gene>
    <name evidence="3" type="ORF">PF001_g14357</name>
    <name evidence="2" type="ORF">PF006_g14026</name>
    <name evidence="1" type="ORF">PF011_g13872</name>
</gene>
<evidence type="ECO:0000313" key="5">
    <source>
        <dbReference type="Proteomes" id="UP000440732"/>
    </source>
</evidence>
<evidence type="ECO:0000313" key="2">
    <source>
        <dbReference type="EMBL" id="KAE9138171.1"/>
    </source>
</evidence>
<dbReference type="Proteomes" id="UP000460718">
    <property type="component" value="Unassembled WGS sequence"/>
</dbReference>
<comment type="caution">
    <text evidence="2">The sequence shown here is derived from an EMBL/GenBank/DDBJ whole genome shotgun (WGS) entry which is preliminary data.</text>
</comment>
<dbReference type="Proteomes" id="UP000440732">
    <property type="component" value="Unassembled WGS sequence"/>
</dbReference>
<evidence type="ECO:0000313" key="1">
    <source>
        <dbReference type="EMBL" id="KAE9001157.1"/>
    </source>
</evidence>
<dbReference type="EMBL" id="QXGE01000888">
    <property type="protein sequence ID" value="KAE9301665.1"/>
    <property type="molecule type" value="Genomic_DNA"/>
</dbReference>